<dbReference type="GO" id="GO:2000143">
    <property type="term" value="P:negative regulation of DNA-templated transcription initiation"/>
    <property type="evidence" value="ECO:0007669"/>
    <property type="project" value="TreeGrafter"/>
</dbReference>
<feature type="compositionally biased region" description="Polar residues" evidence="8">
    <location>
        <begin position="145"/>
        <end position="167"/>
    </location>
</feature>
<keyword evidence="3" id="KW-0677">Repeat</keyword>
<dbReference type="GO" id="GO:0009295">
    <property type="term" value="C:nucleoid"/>
    <property type="evidence" value="ECO:0007669"/>
    <property type="project" value="UniProtKB-SubCell"/>
</dbReference>
<evidence type="ECO:0000256" key="7">
    <source>
        <dbReference type="HAMAP-Rule" id="MF_01008"/>
    </source>
</evidence>
<evidence type="ECO:0000313" key="11">
    <source>
        <dbReference type="Proteomes" id="UP000244081"/>
    </source>
</evidence>
<reference evidence="10 11" key="1">
    <citation type="submission" date="2018-04" db="EMBL/GenBank/DDBJ databases">
        <title>Genomic Encyclopedia of Archaeal and Bacterial Type Strains, Phase II (KMG-II): from individual species to whole genera.</title>
        <authorList>
            <person name="Goeker M."/>
        </authorList>
    </citation>
    <scope>NUCLEOTIDE SEQUENCE [LARGE SCALE GENOMIC DNA]</scope>
    <source>
        <strain evidence="10 11">DSM 23382</strain>
    </source>
</reference>
<dbReference type="RefSeq" id="WP_107991342.1">
    <property type="nucleotide sequence ID" value="NZ_QAYG01000009.1"/>
</dbReference>
<keyword evidence="5 7" id="KW-0238">DNA-binding</keyword>
<keyword evidence="11" id="KW-1185">Reference proteome</keyword>
<comment type="caution">
    <text evidence="10">The sequence shown here is derived from an EMBL/GenBank/DDBJ whole genome shotgun (WGS) entry which is preliminary data.</text>
</comment>
<sequence length="167" mass="17996">MADFVSNFTNRLDAKGRVSVPAPFRAALSRENYEGVYCFPSAHLPAVDAGGNALLGEIQKRVDSFTTLTPQHDFVSMALFGVSENLKLDSDGRVILPETLRLHAGITDQVTFVGQGYKFQMWNPERFAEHRAEALRRALEVLSGEPQSAAQPAGASTLSATPSGSTG</sequence>
<dbReference type="CDD" id="cd16321">
    <property type="entry name" value="MraZ_C"/>
    <property type="match status" value="1"/>
</dbReference>
<dbReference type="PANTHER" id="PTHR34701:SF1">
    <property type="entry name" value="TRANSCRIPTIONAL REGULATOR MRAZ"/>
    <property type="match status" value="1"/>
</dbReference>
<dbReference type="Proteomes" id="UP000244081">
    <property type="component" value="Unassembled WGS sequence"/>
</dbReference>
<dbReference type="PROSITE" id="PS51740">
    <property type="entry name" value="SPOVT_ABRB"/>
    <property type="match status" value="2"/>
</dbReference>
<gene>
    <name evidence="7" type="primary">mraZ</name>
    <name evidence="10" type="ORF">C8N35_109121</name>
</gene>
<dbReference type="Pfam" id="PF02381">
    <property type="entry name" value="MraZ"/>
    <property type="match status" value="1"/>
</dbReference>
<keyword evidence="2 7" id="KW-0963">Cytoplasm</keyword>
<evidence type="ECO:0000256" key="4">
    <source>
        <dbReference type="ARBA" id="ARBA00023015"/>
    </source>
</evidence>
<proteinExistence type="inferred from homology"/>
<comment type="subunit">
    <text evidence="7">Forms oligomers.</text>
</comment>
<evidence type="ECO:0000256" key="1">
    <source>
        <dbReference type="ARBA" id="ARBA00013860"/>
    </source>
</evidence>
<evidence type="ECO:0000256" key="2">
    <source>
        <dbReference type="ARBA" id="ARBA00022490"/>
    </source>
</evidence>
<dbReference type="EMBL" id="QAYG01000009">
    <property type="protein sequence ID" value="PTW58817.1"/>
    <property type="molecule type" value="Genomic_DNA"/>
</dbReference>
<dbReference type="NCBIfam" id="NF001477">
    <property type="entry name" value="PRK00326.2-4"/>
    <property type="match status" value="1"/>
</dbReference>
<dbReference type="OrthoDB" id="9807753at2"/>
<comment type="similarity">
    <text evidence="7">Belongs to the MraZ family.</text>
</comment>
<dbReference type="InterPro" id="IPR035642">
    <property type="entry name" value="MraZ_N"/>
</dbReference>
<name>A0A2T5V4W8_9HYPH</name>
<dbReference type="InterPro" id="IPR037914">
    <property type="entry name" value="SpoVT-AbrB_sf"/>
</dbReference>
<dbReference type="InterPro" id="IPR003444">
    <property type="entry name" value="MraZ"/>
</dbReference>
<dbReference type="GO" id="GO:0005737">
    <property type="term" value="C:cytoplasm"/>
    <property type="evidence" value="ECO:0007669"/>
    <property type="project" value="UniProtKB-UniRule"/>
</dbReference>
<keyword evidence="4 7" id="KW-0805">Transcription regulation</keyword>
<feature type="domain" description="SpoVT-AbrB" evidence="9">
    <location>
        <begin position="7"/>
        <end position="52"/>
    </location>
</feature>
<keyword evidence="6 7" id="KW-0804">Transcription</keyword>
<dbReference type="GO" id="GO:0000976">
    <property type="term" value="F:transcription cis-regulatory region binding"/>
    <property type="evidence" value="ECO:0007669"/>
    <property type="project" value="TreeGrafter"/>
</dbReference>
<dbReference type="InterPro" id="IPR038619">
    <property type="entry name" value="MraZ_sf"/>
</dbReference>
<dbReference type="HAMAP" id="MF_01008">
    <property type="entry name" value="MraZ"/>
    <property type="match status" value="1"/>
</dbReference>
<dbReference type="InterPro" id="IPR007159">
    <property type="entry name" value="SpoVT-AbrB_dom"/>
</dbReference>
<dbReference type="InterPro" id="IPR020603">
    <property type="entry name" value="MraZ_dom"/>
</dbReference>
<dbReference type="AlphaFoldDB" id="A0A2T5V4W8"/>
<dbReference type="GO" id="GO:0003700">
    <property type="term" value="F:DNA-binding transcription factor activity"/>
    <property type="evidence" value="ECO:0007669"/>
    <property type="project" value="UniProtKB-UniRule"/>
</dbReference>
<comment type="subcellular location">
    <subcellularLocation>
        <location evidence="7">Cytoplasm</location>
        <location evidence="7">Nucleoid</location>
    </subcellularLocation>
</comment>
<feature type="region of interest" description="Disordered" evidence="8">
    <location>
        <begin position="143"/>
        <end position="167"/>
    </location>
</feature>
<feature type="domain" description="SpoVT-AbrB" evidence="9">
    <location>
        <begin position="83"/>
        <end position="126"/>
    </location>
</feature>
<dbReference type="InterPro" id="IPR035644">
    <property type="entry name" value="MraZ_C"/>
</dbReference>
<protein>
    <recommendedName>
        <fullName evidence="1 7">Transcriptional regulator MraZ</fullName>
    </recommendedName>
</protein>
<dbReference type="PANTHER" id="PTHR34701">
    <property type="entry name" value="TRANSCRIPTIONAL REGULATOR MRAZ"/>
    <property type="match status" value="1"/>
</dbReference>
<evidence type="ECO:0000256" key="6">
    <source>
        <dbReference type="ARBA" id="ARBA00023163"/>
    </source>
</evidence>
<evidence type="ECO:0000256" key="5">
    <source>
        <dbReference type="ARBA" id="ARBA00023125"/>
    </source>
</evidence>
<evidence type="ECO:0000256" key="8">
    <source>
        <dbReference type="SAM" id="MobiDB-lite"/>
    </source>
</evidence>
<dbReference type="SUPFAM" id="SSF89447">
    <property type="entry name" value="AbrB/MazE/MraZ-like"/>
    <property type="match status" value="1"/>
</dbReference>
<evidence type="ECO:0000256" key="3">
    <source>
        <dbReference type="ARBA" id="ARBA00022737"/>
    </source>
</evidence>
<organism evidence="10 11">
    <name type="scientific">Breoghania corrubedonensis</name>
    <dbReference type="NCBI Taxonomy" id="665038"/>
    <lineage>
        <taxon>Bacteria</taxon>
        <taxon>Pseudomonadati</taxon>
        <taxon>Pseudomonadota</taxon>
        <taxon>Alphaproteobacteria</taxon>
        <taxon>Hyphomicrobiales</taxon>
        <taxon>Stappiaceae</taxon>
        <taxon>Breoghania</taxon>
    </lineage>
</organism>
<evidence type="ECO:0000313" key="10">
    <source>
        <dbReference type="EMBL" id="PTW58817.1"/>
    </source>
</evidence>
<dbReference type="CDD" id="cd16320">
    <property type="entry name" value="MraZ_N"/>
    <property type="match status" value="1"/>
</dbReference>
<dbReference type="Gene3D" id="3.40.1550.20">
    <property type="entry name" value="Transcriptional regulator MraZ domain"/>
    <property type="match status" value="1"/>
</dbReference>
<evidence type="ECO:0000259" key="9">
    <source>
        <dbReference type="PROSITE" id="PS51740"/>
    </source>
</evidence>
<accession>A0A2T5V4W8</accession>